<evidence type="ECO:0000313" key="12">
    <source>
        <dbReference type="Proteomes" id="UP000235145"/>
    </source>
</evidence>
<evidence type="ECO:0000256" key="10">
    <source>
        <dbReference type="RuleBase" id="RU000461"/>
    </source>
</evidence>
<name>A0A9R1V7F9_LACSA</name>
<keyword evidence="5 10" id="KW-0560">Oxidoreductase</keyword>
<dbReference type="InterPro" id="IPR001128">
    <property type="entry name" value="Cyt_P450"/>
</dbReference>
<dbReference type="PANTHER" id="PTHR47947:SF3">
    <property type="entry name" value="CYTOCHROME P450 81D1-LIKE"/>
    <property type="match status" value="1"/>
</dbReference>
<dbReference type="InterPro" id="IPR036396">
    <property type="entry name" value="Cyt_P450_sf"/>
</dbReference>
<dbReference type="PRINTS" id="PR00385">
    <property type="entry name" value="P450"/>
</dbReference>
<keyword evidence="3 9" id="KW-0349">Heme</keyword>
<comment type="subcellular location">
    <subcellularLocation>
        <location evidence="1">Membrane</location>
    </subcellularLocation>
</comment>
<comment type="caution">
    <text evidence="11">The sequence shown here is derived from an EMBL/GenBank/DDBJ whole genome shotgun (WGS) entry which is preliminary data.</text>
</comment>
<dbReference type="Gene3D" id="1.10.630.10">
    <property type="entry name" value="Cytochrome P450"/>
    <property type="match status" value="1"/>
</dbReference>
<dbReference type="GO" id="GO:0005506">
    <property type="term" value="F:iron ion binding"/>
    <property type="evidence" value="ECO:0007669"/>
    <property type="project" value="InterPro"/>
</dbReference>
<dbReference type="PANTHER" id="PTHR47947">
    <property type="entry name" value="CYTOCHROME P450 82C3-RELATED"/>
    <property type="match status" value="1"/>
</dbReference>
<dbReference type="FunFam" id="1.10.630.10:FF:000023">
    <property type="entry name" value="Cytochrome P450 family protein"/>
    <property type="match status" value="1"/>
</dbReference>
<reference evidence="11 12" key="1">
    <citation type="journal article" date="2017" name="Nat. Commun.">
        <title>Genome assembly with in vitro proximity ligation data and whole-genome triplication in lettuce.</title>
        <authorList>
            <person name="Reyes-Chin-Wo S."/>
            <person name="Wang Z."/>
            <person name="Yang X."/>
            <person name="Kozik A."/>
            <person name="Arikit S."/>
            <person name="Song C."/>
            <person name="Xia L."/>
            <person name="Froenicke L."/>
            <person name="Lavelle D.O."/>
            <person name="Truco M.J."/>
            <person name="Xia R."/>
            <person name="Zhu S."/>
            <person name="Xu C."/>
            <person name="Xu H."/>
            <person name="Xu X."/>
            <person name="Cox K."/>
            <person name="Korf I."/>
            <person name="Meyers B.C."/>
            <person name="Michelmore R.W."/>
        </authorList>
    </citation>
    <scope>NUCLEOTIDE SEQUENCE [LARGE SCALE GENOMIC DNA]</scope>
    <source>
        <strain evidence="12">cv. Salinas</strain>
        <tissue evidence="11">Seedlings</tissue>
    </source>
</reference>
<accession>A0A9R1V7F9</accession>
<dbReference type="InterPro" id="IPR017972">
    <property type="entry name" value="Cyt_P450_CS"/>
</dbReference>
<evidence type="ECO:0000256" key="2">
    <source>
        <dbReference type="ARBA" id="ARBA00010617"/>
    </source>
</evidence>
<dbReference type="AlphaFoldDB" id="A0A9R1V7F9"/>
<keyword evidence="12" id="KW-1185">Reference proteome</keyword>
<dbReference type="GO" id="GO:0016705">
    <property type="term" value="F:oxidoreductase activity, acting on paired donors, with incorporation or reduction of molecular oxygen"/>
    <property type="evidence" value="ECO:0007669"/>
    <property type="project" value="InterPro"/>
</dbReference>
<keyword evidence="6 9" id="KW-0408">Iron</keyword>
<dbReference type="PRINTS" id="PR00463">
    <property type="entry name" value="EP450I"/>
</dbReference>
<evidence type="ECO:0000256" key="6">
    <source>
        <dbReference type="ARBA" id="ARBA00023004"/>
    </source>
</evidence>
<comment type="cofactor">
    <cofactor evidence="9">
        <name>heme</name>
        <dbReference type="ChEBI" id="CHEBI:30413"/>
    </cofactor>
</comment>
<dbReference type="Proteomes" id="UP000235145">
    <property type="component" value="Unassembled WGS sequence"/>
</dbReference>
<dbReference type="OrthoDB" id="1055148at2759"/>
<evidence type="ECO:0000256" key="7">
    <source>
        <dbReference type="ARBA" id="ARBA00023033"/>
    </source>
</evidence>
<dbReference type="InterPro" id="IPR002401">
    <property type="entry name" value="Cyt_P450_E_grp-I"/>
</dbReference>
<evidence type="ECO:0000313" key="11">
    <source>
        <dbReference type="EMBL" id="KAJ0201682.1"/>
    </source>
</evidence>
<evidence type="ECO:0000256" key="5">
    <source>
        <dbReference type="ARBA" id="ARBA00023002"/>
    </source>
</evidence>
<protein>
    <recommendedName>
        <fullName evidence="13">Cytochrome P450</fullName>
    </recommendedName>
</protein>
<feature type="binding site" description="axial binding residue" evidence="9">
    <location>
        <position position="439"/>
    </location>
    <ligand>
        <name>heme</name>
        <dbReference type="ChEBI" id="CHEBI:30413"/>
    </ligand>
    <ligandPart>
        <name>Fe</name>
        <dbReference type="ChEBI" id="CHEBI:18248"/>
    </ligandPart>
</feature>
<dbReference type="SUPFAM" id="SSF48264">
    <property type="entry name" value="Cytochrome P450"/>
    <property type="match status" value="1"/>
</dbReference>
<evidence type="ECO:0000256" key="9">
    <source>
        <dbReference type="PIRSR" id="PIRSR602401-1"/>
    </source>
</evidence>
<organism evidence="11 12">
    <name type="scientific">Lactuca sativa</name>
    <name type="common">Garden lettuce</name>
    <dbReference type="NCBI Taxonomy" id="4236"/>
    <lineage>
        <taxon>Eukaryota</taxon>
        <taxon>Viridiplantae</taxon>
        <taxon>Streptophyta</taxon>
        <taxon>Embryophyta</taxon>
        <taxon>Tracheophyta</taxon>
        <taxon>Spermatophyta</taxon>
        <taxon>Magnoliopsida</taxon>
        <taxon>eudicotyledons</taxon>
        <taxon>Gunneridae</taxon>
        <taxon>Pentapetalae</taxon>
        <taxon>asterids</taxon>
        <taxon>campanulids</taxon>
        <taxon>Asterales</taxon>
        <taxon>Asteraceae</taxon>
        <taxon>Cichorioideae</taxon>
        <taxon>Cichorieae</taxon>
        <taxon>Lactucinae</taxon>
        <taxon>Lactuca</taxon>
    </lineage>
</organism>
<dbReference type="Pfam" id="PF00067">
    <property type="entry name" value="p450"/>
    <property type="match status" value="1"/>
</dbReference>
<dbReference type="EMBL" id="NBSK02000006">
    <property type="protein sequence ID" value="KAJ0201682.1"/>
    <property type="molecule type" value="Genomic_DNA"/>
</dbReference>
<gene>
    <name evidence="11" type="ORF">LSAT_V11C600340400</name>
</gene>
<keyword evidence="4 9" id="KW-0479">Metal-binding</keyword>
<comment type="similarity">
    <text evidence="2 10">Belongs to the cytochrome P450 family.</text>
</comment>
<evidence type="ECO:0000256" key="3">
    <source>
        <dbReference type="ARBA" id="ARBA00022617"/>
    </source>
</evidence>
<dbReference type="GO" id="GO:0016020">
    <property type="term" value="C:membrane"/>
    <property type="evidence" value="ECO:0007669"/>
    <property type="project" value="UniProtKB-SubCell"/>
</dbReference>
<keyword evidence="8" id="KW-0472">Membrane</keyword>
<sequence length="503" mass="57466">MMNWCSIFLFSLFLYMITNHFIHMFHRFPPRPFLSLPIIGHLYLLKKTLHRTLAKISNKYGPVVFLEFGSRKVLVVSSPSAAEDCFTTNDLVFANRPKLLAGKHLGYNYTTLTWASYGHHWRNLRRIASLEILSNNRIQMFTNIRRDEVLSLMSTLHKSSKNPGFVVVEMKSCFFNVTLNTIMRMITGRRRLYSDNKGEPKAARKFQEMVEETFRLSGASNIGDFVPLAKWIGVNSIEKKMVKLNQKKDSSIQDMIDGHRRMRSHDSLTIIDVLLSLQETDPEYYTDEIIRGLILVMISAGTDTSAGTLEWALTLLLNHPESLKKVVDEIEKKVGSSRLMNDSDLPNLPYLHGVINETLRMCPAAPLIPPHESTEECIVGGFLVPPGTMLLVNLWAMQNDPKLWEEPERFKPERFVDQVEGQRDHGFKFMPFGSGRRGCPGEGLAMRMVGLTLGTLVQCFEWERIGVEKVEMKEGPGLTMPKARPLVAKYRPRPHMVDLLTRI</sequence>
<dbReference type="GO" id="GO:0004497">
    <property type="term" value="F:monooxygenase activity"/>
    <property type="evidence" value="ECO:0007669"/>
    <property type="project" value="UniProtKB-KW"/>
</dbReference>
<keyword evidence="7 10" id="KW-0503">Monooxygenase</keyword>
<evidence type="ECO:0000256" key="8">
    <source>
        <dbReference type="ARBA" id="ARBA00023136"/>
    </source>
</evidence>
<dbReference type="CDD" id="cd20653">
    <property type="entry name" value="CYP81"/>
    <property type="match status" value="1"/>
</dbReference>
<dbReference type="GO" id="GO:0020037">
    <property type="term" value="F:heme binding"/>
    <property type="evidence" value="ECO:0007669"/>
    <property type="project" value="InterPro"/>
</dbReference>
<dbReference type="InterPro" id="IPR050651">
    <property type="entry name" value="Plant_Cytochrome_P450_Monoox"/>
</dbReference>
<proteinExistence type="inferred from homology"/>
<dbReference type="PROSITE" id="PS00086">
    <property type="entry name" value="CYTOCHROME_P450"/>
    <property type="match status" value="1"/>
</dbReference>
<evidence type="ECO:0000256" key="1">
    <source>
        <dbReference type="ARBA" id="ARBA00004370"/>
    </source>
</evidence>
<evidence type="ECO:0008006" key="13">
    <source>
        <dbReference type="Google" id="ProtNLM"/>
    </source>
</evidence>
<evidence type="ECO:0000256" key="4">
    <source>
        <dbReference type="ARBA" id="ARBA00022723"/>
    </source>
</evidence>